<dbReference type="Pfam" id="PF12698">
    <property type="entry name" value="ABC2_membrane_3"/>
    <property type="match status" value="1"/>
</dbReference>
<dbReference type="PANTHER" id="PTHR19229:SF36">
    <property type="entry name" value="ATP-BINDING CASSETTE SUB-FAMILY A MEMBER 2"/>
    <property type="match status" value="1"/>
</dbReference>
<dbReference type="SMART" id="SM00382">
    <property type="entry name" value="AAA"/>
    <property type="match status" value="2"/>
</dbReference>
<dbReference type="PANTHER" id="PTHR19229">
    <property type="entry name" value="ATP-BINDING CASSETTE TRANSPORTER SUBFAMILY A ABCA"/>
    <property type="match status" value="1"/>
</dbReference>
<evidence type="ECO:0000256" key="9">
    <source>
        <dbReference type="ARBA" id="ARBA00023136"/>
    </source>
</evidence>
<feature type="transmembrane region" description="Helical" evidence="10">
    <location>
        <begin position="425"/>
        <end position="449"/>
    </location>
</feature>
<evidence type="ECO:0000256" key="1">
    <source>
        <dbReference type="ARBA" id="ARBA00004141"/>
    </source>
</evidence>
<evidence type="ECO:0000256" key="10">
    <source>
        <dbReference type="SAM" id="Phobius"/>
    </source>
</evidence>
<dbReference type="Pfam" id="PF00005">
    <property type="entry name" value="ABC_tran"/>
    <property type="match status" value="2"/>
</dbReference>
<keyword evidence="6" id="KW-0547">Nucleotide-binding</keyword>
<feature type="transmembrane region" description="Helical" evidence="10">
    <location>
        <begin position="384"/>
        <end position="405"/>
    </location>
</feature>
<dbReference type="InterPro" id="IPR003593">
    <property type="entry name" value="AAA+_ATPase"/>
</dbReference>
<evidence type="ECO:0000256" key="6">
    <source>
        <dbReference type="ARBA" id="ARBA00022741"/>
    </source>
</evidence>
<keyword evidence="13" id="KW-1185">Reference proteome</keyword>
<keyword evidence="7" id="KW-0067">ATP-binding</keyword>
<dbReference type="InterPro" id="IPR056264">
    <property type="entry name" value="R2_ABCA1-4-like"/>
</dbReference>
<dbReference type="Gene3D" id="3.40.50.300">
    <property type="entry name" value="P-loop containing nucleotide triphosphate hydrolases"/>
    <property type="match status" value="2"/>
</dbReference>
<evidence type="ECO:0000256" key="3">
    <source>
        <dbReference type="ARBA" id="ARBA00022448"/>
    </source>
</evidence>
<dbReference type="InterPro" id="IPR026082">
    <property type="entry name" value="ABCA"/>
</dbReference>
<dbReference type="Pfam" id="PF23321">
    <property type="entry name" value="R1_ABCA1"/>
    <property type="match status" value="1"/>
</dbReference>
<dbReference type="EMBL" id="OZ020104">
    <property type="protein sequence ID" value="CAK9279363.1"/>
    <property type="molecule type" value="Genomic_DNA"/>
</dbReference>
<name>A0ABP0XJT6_9BRYO</name>
<reference evidence="12" key="1">
    <citation type="submission" date="2024-02" db="EMBL/GenBank/DDBJ databases">
        <authorList>
            <consortium name="ELIXIR-Norway"/>
            <consortium name="Elixir Norway"/>
        </authorList>
    </citation>
    <scope>NUCLEOTIDE SEQUENCE</scope>
</reference>
<feature type="transmembrane region" description="Helical" evidence="10">
    <location>
        <begin position="489"/>
        <end position="509"/>
    </location>
</feature>
<evidence type="ECO:0000313" key="13">
    <source>
        <dbReference type="Proteomes" id="UP001497444"/>
    </source>
</evidence>
<feature type="domain" description="ABC transporter" evidence="11">
    <location>
        <begin position="653"/>
        <end position="883"/>
    </location>
</feature>
<evidence type="ECO:0000256" key="7">
    <source>
        <dbReference type="ARBA" id="ARBA00022840"/>
    </source>
</evidence>
<feature type="transmembrane region" description="Helical" evidence="10">
    <location>
        <begin position="461"/>
        <end position="482"/>
    </location>
</feature>
<dbReference type="PROSITE" id="PS50893">
    <property type="entry name" value="ABC_TRANSPORTER_2"/>
    <property type="match status" value="2"/>
</dbReference>
<feature type="domain" description="ABC transporter" evidence="11">
    <location>
        <begin position="966"/>
        <end position="1203"/>
    </location>
</feature>
<dbReference type="InterPro" id="IPR013525">
    <property type="entry name" value="ABC2_TM"/>
</dbReference>
<keyword evidence="9 10" id="KW-0472">Membrane</keyword>
<evidence type="ECO:0000256" key="8">
    <source>
        <dbReference type="ARBA" id="ARBA00022989"/>
    </source>
</evidence>
<accession>A0ABP0XJT6</accession>
<dbReference type="InterPro" id="IPR003439">
    <property type="entry name" value="ABC_transporter-like_ATP-bd"/>
</dbReference>
<gene>
    <name evidence="12" type="ORF">CSSPJE1EN1_LOCUS24841</name>
</gene>
<keyword evidence="8 10" id="KW-1133">Transmembrane helix</keyword>
<sequence length="1290" mass="143989">MEEKEENFVLPSMVQGKQQLQAMLHRQWLFKRRGWEQTTMEIISPLLMMLLLIWGWSLSMEDHFKDQVFVDTTIPILASFKNQFSLNSKSNNFLQLCPPSSKLTHHQVEEEEETTTKSTQQQMMTSKINNTSSASLPLQWHFKAFSPLFLALSLSCIDSTTKMSATIHAFNNYFGPLLVPTFDEFVQVHKLVKSTLMKANNGKQYKEALEIQQKYGNLLGNLIELGRITFAPNSTEVVALVDHLMTSTKFFKEVYGGTFLSEEEAVRDALTIANVDNPIWAIVVVNHLDLFNGKIEYKIRMNFTTTPPTTDTIHRRRKGVLTYYKQYYTSGFLSLQDVINTYIFSLVPNPSEATTALYEKPMWSAPFPTPAYIRNRYYETVGPILGLMMCLTTLYPLGMFVKALVEEKENRAKETMLIMGLKPWVFTMSWLITYLVVFFLISLMVTALLSFTVFPRSDPSILFLLFFLFTLSLIPFGFFLSVFFSKAKLAAIVAPFVHFTAILPRYIFFQTSHAQAILGKSATSLLPPSAYTFGVDLVALYEGAGYGLRWVNIMEDAFSMAWILFLLLVDSIVYAGLAWYLEQVLPSEYGAVQPPWFLFAPSYWQGGVLGVAAGPSASYERLSDSIPGDEMVTMVQEEIEEPYLSTDGQLPAVRIEKLRKVFVGGKIAVDELTLDLFEGHITALLGHNGAGKSTTMSMLTGLIRPTSGDAKIWGHSIQDNMQNIRRIIGVCPQQNVLFGYLTVKEHLELYASLKGVPKLQTEQTVNEMVINLGLEDKANSRASCLSGGMQRKLQVGLAMIGGSRVVFLDEPTSGLDPQSRRSIWELLHSFKSQRAIVLTTHYMDEADLLCDRIAIMSKGHLQCCGSSLFLKVLLTVSQVSLSFPHAGARGGGGLTFQLPLSNKGEFAQLFHELETRLEELHIGNYGISMTTMEDVFLRLSNKDHHDFNVRNERKRVEGGLAGEDTVIIQELRKVHPGGGLEKDHLAVKGLSLGIPPGECFGFLGVNGAGKTTTLSILSGDLAPTSGDVFINGYSIISERSAARKQMGYCPQFNPLLDLMTAREHLHMYASLKGVPADKVEDVVSDLLQATGLQENADQITQSYSGGNKRKLALAIAMVGDPAVVFLDEPSSGMDPLTRRAMWNLITNAVIKKNMSVVLTTHNMEECEALCNRIGIMVAGSLVCLGSIQQIKSCFGSGYTVELRCKSPKSLQSLHQFMILKFPESTLEEQHMTRVKYHLPKKAFSLSKAFCALEREKDRLGIEDYSISQNTLEQIFLSLANGHNGDLTDNQ</sequence>
<evidence type="ECO:0000313" key="12">
    <source>
        <dbReference type="EMBL" id="CAK9279363.1"/>
    </source>
</evidence>
<evidence type="ECO:0000259" key="11">
    <source>
        <dbReference type="PROSITE" id="PS50893"/>
    </source>
</evidence>
<dbReference type="InterPro" id="IPR027417">
    <property type="entry name" value="P-loop_NTPase"/>
</dbReference>
<evidence type="ECO:0000256" key="4">
    <source>
        <dbReference type="ARBA" id="ARBA00022692"/>
    </source>
</evidence>
<keyword evidence="4 10" id="KW-0812">Transmembrane</keyword>
<keyword evidence="3" id="KW-0813">Transport</keyword>
<evidence type="ECO:0000256" key="5">
    <source>
        <dbReference type="ARBA" id="ARBA00022737"/>
    </source>
</evidence>
<dbReference type="SUPFAM" id="SSF52540">
    <property type="entry name" value="P-loop containing nucleoside triphosphate hydrolases"/>
    <property type="match status" value="2"/>
</dbReference>
<comment type="subcellular location">
    <subcellularLocation>
        <location evidence="1">Membrane</location>
        <topology evidence="1">Multi-pass membrane protein</topology>
    </subcellularLocation>
</comment>
<dbReference type="CDD" id="cd03263">
    <property type="entry name" value="ABC_subfamily_A"/>
    <property type="match status" value="2"/>
</dbReference>
<proteinExistence type="inferred from homology"/>
<keyword evidence="5" id="KW-0677">Repeat</keyword>
<organism evidence="12 13">
    <name type="scientific">Sphagnum jensenii</name>
    <dbReference type="NCBI Taxonomy" id="128206"/>
    <lineage>
        <taxon>Eukaryota</taxon>
        <taxon>Viridiplantae</taxon>
        <taxon>Streptophyta</taxon>
        <taxon>Embryophyta</taxon>
        <taxon>Bryophyta</taxon>
        <taxon>Sphagnophytina</taxon>
        <taxon>Sphagnopsida</taxon>
        <taxon>Sphagnales</taxon>
        <taxon>Sphagnaceae</taxon>
        <taxon>Sphagnum</taxon>
    </lineage>
</organism>
<comment type="similarity">
    <text evidence="2">Belongs to the ABC transporter superfamily. ABCA family. CPR flippase (TC 3.A.1.211) subfamily.</text>
</comment>
<protein>
    <recommendedName>
        <fullName evidence="11">ABC transporter domain-containing protein</fullName>
    </recommendedName>
</protein>
<evidence type="ECO:0000256" key="2">
    <source>
        <dbReference type="ARBA" id="ARBA00008526"/>
    </source>
</evidence>
<dbReference type="InterPro" id="IPR017871">
    <property type="entry name" value="ABC_transporter-like_CS"/>
</dbReference>
<dbReference type="Proteomes" id="UP001497444">
    <property type="component" value="Chromosome 9"/>
</dbReference>
<dbReference type="PROSITE" id="PS00211">
    <property type="entry name" value="ABC_TRANSPORTER_1"/>
    <property type="match status" value="2"/>
</dbReference>
<feature type="transmembrane region" description="Helical" evidence="10">
    <location>
        <begin position="560"/>
        <end position="581"/>
    </location>
</feature>
<feature type="transmembrane region" description="Helical" evidence="10">
    <location>
        <begin position="529"/>
        <end position="548"/>
    </location>
</feature>